<dbReference type="Gene3D" id="3.40.47.10">
    <property type="match status" value="2"/>
</dbReference>
<accession>A0A3N1D9R8</accession>
<dbReference type="OrthoDB" id="9786288at2"/>
<proteinExistence type="inferred from homology"/>
<dbReference type="InterPro" id="IPR001099">
    <property type="entry name" value="Chalcone/stilbene_synt_N"/>
</dbReference>
<dbReference type="GO" id="GO:0030639">
    <property type="term" value="P:polyketide biosynthetic process"/>
    <property type="evidence" value="ECO:0007669"/>
    <property type="project" value="TreeGrafter"/>
</dbReference>
<feature type="domain" description="Chalcone/stilbene synthase N-terminal" evidence="5">
    <location>
        <begin position="73"/>
        <end position="199"/>
    </location>
</feature>
<dbReference type="RefSeq" id="WP_123669241.1">
    <property type="nucleotide sequence ID" value="NZ_RJKE01000001.1"/>
</dbReference>
<evidence type="ECO:0000259" key="5">
    <source>
        <dbReference type="Pfam" id="PF00195"/>
    </source>
</evidence>
<dbReference type="AlphaFoldDB" id="A0A3N1D9R8"/>
<comment type="similarity">
    <text evidence="1">Belongs to the thiolase-like superfamily. Chalcone/stilbene synthases family.</text>
</comment>
<protein>
    <submittedName>
        <fullName evidence="7">Isopalmitoylresorcinol synthase</fullName>
    </submittedName>
</protein>
<reference evidence="7 8" key="1">
    <citation type="submission" date="2018-11" db="EMBL/GenBank/DDBJ databases">
        <title>Sequencing the genomes of 1000 actinobacteria strains.</title>
        <authorList>
            <person name="Klenk H.-P."/>
        </authorList>
    </citation>
    <scope>NUCLEOTIDE SEQUENCE [LARGE SCALE GENOMIC DNA]</scope>
    <source>
        <strain evidence="7 8">DSM 44254</strain>
    </source>
</reference>
<evidence type="ECO:0000313" key="7">
    <source>
        <dbReference type="EMBL" id="ROO90261.1"/>
    </source>
</evidence>
<sequence length="350" mass="36075">MTRIAAVRGVLPEHRYVQEEITEAFVAGWGLTGTKRSLLERLHTAVGVRTRSLALPIGGYAGLDGFGGANDAYIAASVDLGSRALTGALADAGLAPKDVDLILTVSTTGVAAPSIDARIASQVGLRTDVRRVPVFGLGCVGGAAGLARVHDHLRGWPGHVAVLVSVELCSLTLQRADLTPANLVATALFGDGAAAVVICGSAHDLPGAPSVRSTRSRLYPDSGHLMGWKVTGDGFGVMLDPDIPEMVRAHLADDVRGFLAGHGLAPEDITTWICHPGGPKIIDAVVETLDLAPSALALTRTSLQEKGNLSSASVLHVLSDTLAASPPSGGHALLMALGPGFCAELVLLDW</sequence>
<name>A0A3N1D9R8_9ACTN</name>
<dbReference type="Pfam" id="PF02797">
    <property type="entry name" value="Chal_sti_synt_C"/>
    <property type="match status" value="1"/>
</dbReference>
<evidence type="ECO:0000256" key="3">
    <source>
        <dbReference type="ARBA" id="ARBA00023315"/>
    </source>
</evidence>
<dbReference type="Pfam" id="PF00195">
    <property type="entry name" value="Chal_sti_synt_N"/>
    <property type="match status" value="1"/>
</dbReference>
<evidence type="ECO:0000259" key="6">
    <source>
        <dbReference type="Pfam" id="PF02797"/>
    </source>
</evidence>
<keyword evidence="2" id="KW-0808">Transferase</keyword>
<gene>
    <name evidence="7" type="ORF">EDD29_7983</name>
</gene>
<dbReference type="InterPro" id="IPR011141">
    <property type="entry name" value="Polyketide_synthase_type-III"/>
</dbReference>
<dbReference type="PIRSF" id="PIRSF000451">
    <property type="entry name" value="PKS_III"/>
    <property type="match status" value="1"/>
</dbReference>
<dbReference type="InterPro" id="IPR016039">
    <property type="entry name" value="Thiolase-like"/>
</dbReference>
<evidence type="ECO:0000256" key="2">
    <source>
        <dbReference type="ARBA" id="ARBA00022679"/>
    </source>
</evidence>
<dbReference type="SUPFAM" id="SSF53901">
    <property type="entry name" value="Thiolase-like"/>
    <property type="match status" value="1"/>
</dbReference>
<feature type="active site" description="Acyl-thioester intermediate" evidence="4">
    <location>
        <position position="139"/>
    </location>
</feature>
<dbReference type="CDD" id="cd00831">
    <property type="entry name" value="CHS_like"/>
    <property type="match status" value="1"/>
</dbReference>
<dbReference type="PANTHER" id="PTHR11877">
    <property type="entry name" value="HYDROXYMETHYLGLUTARYL-COA SYNTHASE"/>
    <property type="match status" value="1"/>
</dbReference>
<evidence type="ECO:0000256" key="1">
    <source>
        <dbReference type="ARBA" id="ARBA00005531"/>
    </source>
</evidence>
<feature type="domain" description="Chalcone/stilbene synthase C-terminal" evidence="6">
    <location>
        <begin position="214"/>
        <end position="348"/>
    </location>
</feature>
<dbReference type="PANTHER" id="PTHR11877:SF99">
    <property type="entry name" value="1,3,6,8-TETRAHYDROXYNAPHTHALENE SYNTHASE"/>
    <property type="match status" value="1"/>
</dbReference>
<evidence type="ECO:0000256" key="4">
    <source>
        <dbReference type="PIRSR" id="PIRSR000451-1"/>
    </source>
</evidence>
<dbReference type="Proteomes" id="UP000272400">
    <property type="component" value="Unassembled WGS sequence"/>
</dbReference>
<dbReference type="InterPro" id="IPR012328">
    <property type="entry name" value="Chalcone/stilbene_synt_C"/>
</dbReference>
<evidence type="ECO:0000313" key="8">
    <source>
        <dbReference type="Proteomes" id="UP000272400"/>
    </source>
</evidence>
<comment type="caution">
    <text evidence="7">The sequence shown here is derived from an EMBL/GenBank/DDBJ whole genome shotgun (WGS) entry which is preliminary data.</text>
</comment>
<dbReference type="GO" id="GO:0016747">
    <property type="term" value="F:acyltransferase activity, transferring groups other than amino-acyl groups"/>
    <property type="evidence" value="ECO:0007669"/>
    <property type="project" value="InterPro"/>
</dbReference>
<keyword evidence="3" id="KW-0012">Acyltransferase</keyword>
<keyword evidence="8" id="KW-1185">Reference proteome</keyword>
<organism evidence="7 8">
    <name type="scientific">Actinocorallia herbida</name>
    <dbReference type="NCBI Taxonomy" id="58109"/>
    <lineage>
        <taxon>Bacteria</taxon>
        <taxon>Bacillati</taxon>
        <taxon>Actinomycetota</taxon>
        <taxon>Actinomycetes</taxon>
        <taxon>Streptosporangiales</taxon>
        <taxon>Thermomonosporaceae</taxon>
        <taxon>Actinocorallia</taxon>
    </lineage>
</organism>
<dbReference type="EMBL" id="RJKE01000001">
    <property type="protein sequence ID" value="ROO90261.1"/>
    <property type="molecule type" value="Genomic_DNA"/>
</dbReference>